<dbReference type="InterPro" id="IPR036084">
    <property type="entry name" value="Ser_inhib-like_sf"/>
</dbReference>
<dbReference type="OrthoDB" id="7737399at2759"/>
<evidence type="ECO:0000256" key="1">
    <source>
        <dbReference type="SAM" id="SignalP"/>
    </source>
</evidence>
<feature type="chain" id="PRO_5012475712" evidence="1">
    <location>
        <begin position="19"/>
        <end position="123"/>
    </location>
</feature>
<organism evidence="2 3">
    <name type="scientific">Clunio marinus</name>
    <dbReference type="NCBI Taxonomy" id="568069"/>
    <lineage>
        <taxon>Eukaryota</taxon>
        <taxon>Metazoa</taxon>
        <taxon>Ecdysozoa</taxon>
        <taxon>Arthropoda</taxon>
        <taxon>Hexapoda</taxon>
        <taxon>Insecta</taxon>
        <taxon>Pterygota</taxon>
        <taxon>Neoptera</taxon>
        <taxon>Endopterygota</taxon>
        <taxon>Diptera</taxon>
        <taxon>Nematocera</taxon>
        <taxon>Chironomoidea</taxon>
        <taxon>Chironomidae</taxon>
        <taxon>Clunio</taxon>
    </lineage>
</organism>
<evidence type="ECO:0000313" key="2">
    <source>
        <dbReference type="EMBL" id="CRL05619.1"/>
    </source>
</evidence>
<gene>
    <name evidence="2" type="ORF">CLUMA_CG018255</name>
</gene>
<evidence type="ECO:0000313" key="3">
    <source>
        <dbReference type="Proteomes" id="UP000183832"/>
    </source>
</evidence>
<name>A0A1J1IZB5_9DIPT</name>
<reference evidence="2 3" key="1">
    <citation type="submission" date="2015-04" db="EMBL/GenBank/DDBJ databases">
        <authorList>
            <person name="Syromyatnikov M.Y."/>
            <person name="Popov V.N."/>
        </authorList>
    </citation>
    <scope>NUCLEOTIDE SEQUENCE [LARGE SCALE GENOMIC DNA]</scope>
</reference>
<keyword evidence="1" id="KW-0732">Signal</keyword>
<keyword evidence="3" id="KW-1185">Reference proteome</keyword>
<dbReference type="AlphaFoldDB" id="A0A1J1IZB5"/>
<accession>A0A1J1IZB5</accession>
<feature type="signal peptide" evidence="1">
    <location>
        <begin position="1"/>
        <end position="18"/>
    </location>
</feature>
<protein>
    <submittedName>
        <fullName evidence="2">CLUMA_CG018255, isoform A</fullName>
    </submittedName>
</protein>
<proteinExistence type="predicted"/>
<sequence length="123" mass="14258">MKSSTLFSFLQIIYFIQCYEKNCPKKHQVYYDPAEPDTTCLLGCKAVICHPNEHIKCGQKICTDICSTSRDPLCYSHRFDCDYHCFCKPGFVRVLKSVCIPVELCPQVLWLELHEKESRTEGL</sequence>
<dbReference type="SUPFAM" id="SSF57567">
    <property type="entry name" value="Serine protease inhibitors"/>
    <property type="match status" value="1"/>
</dbReference>
<dbReference type="EMBL" id="CVRI01000064">
    <property type="protein sequence ID" value="CRL05619.1"/>
    <property type="molecule type" value="Genomic_DNA"/>
</dbReference>
<dbReference type="Proteomes" id="UP000183832">
    <property type="component" value="Unassembled WGS sequence"/>
</dbReference>
<dbReference type="Gene3D" id="2.10.25.10">
    <property type="entry name" value="Laminin"/>
    <property type="match status" value="1"/>
</dbReference>